<keyword evidence="5 6" id="KW-0456">Lyase</keyword>
<feature type="binding site" evidence="6">
    <location>
        <position position="103"/>
    </location>
    <ligand>
        <name>Zn(2+)</name>
        <dbReference type="ChEBI" id="CHEBI:29105"/>
    </ligand>
</feature>
<protein>
    <recommendedName>
        <fullName evidence="6">Methylthioribulose-1-phosphate dehydratase</fullName>
        <shortName evidence="6">MTRu-1-P dehydratase</shortName>
        <ecNumber evidence="6">4.2.1.109</ecNumber>
    </recommendedName>
</protein>
<evidence type="ECO:0000256" key="1">
    <source>
        <dbReference type="ARBA" id="ARBA00022605"/>
    </source>
</evidence>
<evidence type="ECO:0000256" key="4">
    <source>
        <dbReference type="ARBA" id="ARBA00023167"/>
    </source>
</evidence>
<dbReference type="NCBIfam" id="TIGR03328">
    <property type="entry name" value="salvage_mtnB"/>
    <property type="match status" value="1"/>
</dbReference>
<feature type="binding site" evidence="6">
    <location>
        <position position="105"/>
    </location>
    <ligand>
        <name>Zn(2+)</name>
        <dbReference type="ChEBI" id="CHEBI:29105"/>
    </ligand>
</feature>
<dbReference type="SMART" id="SM01007">
    <property type="entry name" value="Aldolase_II"/>
    <property type="match status" value="1"/>
</dbReference>
<comment type="catalytic activity">
    <reaction evidence="6">
        <text>5-(methylsulfanyl)-D-ribulose 1-phosphate = 5-methylsulfanyl-2,3-dioxopentyl phosphate + H2O</text>
        <dbReference type="Rhea" id="RHEA:15549"/>
        <dbReference type="ChEBI" id="CHEBI:15377"/>
        <dbReference type="ChEBI" id="CHEBI:58548"/>
        <dbReference type="ChEBI" id="CHEBI:58828"/>
        <dbReference type="EC" id="4.2.1.109"/>
    </reaction>
</comment>
<evidence type="ECO:0000256" key="6">
    <source>
        <dbReference type="HAMAP-Rule" id="MF_01677"/>
    </source>
</evidence>
<gene>
    <name evidence="6" type="primary">mtnB</name>
    <name evidence="8" type="ORF">GWK41_06985</name>
</gene>
<dbReference type="PANTHER" id="PTHR10640">
    <property type="entry name" value="METHYLTHIORIBULOSE-1-PHOSPHATE DEHYDRATASE"/>
    <property type="match status" value="1"/>
</dbReference>
<dbReference type="SUPFAM" id="SSF53639">
    <property type="entry name" value="AraD/HMP-PK domain-like"/>
    <property type="match status" value="1"/>
</dbReference>
<dbReference type="Pfam" id="PF00596">
    <property type="entry name" value="Aldolase_II"/>
    <property type="match status" value="1"/>
</dbReference>
<feature type="domain" description="Class II aldolase/adducin N-terminal" evidence="7">
    <location>
        <begin position="15"/>
        <end position="203"/>
    </location>
</feature>
<dbReference type="InterPro" id="IPR036409">
    <property type="entry name" value="Aldolase_II/adducin_N_sf"/>
</dbReference>
<sequence length="218" mass="25209">MPYRLYQEEKQKAVNILNDIKVKLYSRGWFPATSGNLSYKLHDDPLYFAITSSGRDKGTVTHEDVIFVDKEAKPIEKTKLKPSAETKIHSQIYQKTDAGCIIHIHTVNNNFVSSVFFDEGFVPLKDMEMIKALDIWEENAYIKVPIIENFFDLDKLAEEAGKAINPSVPGLLVKNHGIYAWGKDEFEAKRHIEAFEFMFEHMKNMIIFRGTKNIFQEE</sequence>
<organism evidence="8 9">
    <name type="scientific">Persephonella atlantica</name>
    <dbReference type="NCBI Taxonomy" id="2699429"/>
    <lineage>
        <taxon>Bacteria</taxon>
        <taxon>Pseudomonadati</taxon>
        <taxon>Aquificota</taxon>
        <taxon>Aquificia</taxon>
        <taxon>Aquificales</taxon>
        <taxon>Hydrogenothermaceae</taxon>
        <taxon>Persephonella</taxon>
    </lineage>
</organism>
<dbReference type="InterPro" id="IPR017714">
    <property type="entry name" value="MethylthioRu-1-P_deHdtase_MtnB"/>
</dbReference>
<dbReference type="HAMAP" id="MF_01677">
    <property type="entry name" value="Salvage_MtnB"/>
    <property type="match status" value="1"/>
</dbReference>
<dbReference type="PANTHER" id="PTHR10640:SF7">
    <property type="entry name" value="METHYLTHIORIBULOSE-1-PHOSPHATE DEHYDRATASE"/>
    <property type="match status" value="1"/>
</dbReference>
<dbReference type="Gene3D" id="3.40.225.10">
    <property type="entry name" value="Class II aldolase/adducin N-terminal domain"/>
    <property type="match status" value="1"/>
</dbReference>
<dbReference type="NCBIfam" id="NF005244">
    <property type="entry name" value="PRK06754.1"/>
    <property type="match status" value="1"/>
</dbReference>
<dbReference type="RefSeq" id="WP_200674220.1">
    <property type="nucleotide sequence ID" value="NZ_JAACYA010000002.1"/>
</dbReference>
<comment type="similarity">
    <text evidence="6">Belongs to the aldolase class II family. MtnB subfamily.</text>
</comment>
<keyword evidence="2 6" id="KW-0479">Metal-binding</keyword>
<keyword evidence="1 6" id="KW-0028">Amino-acid biosynthesis</keyword>
<proteinExistence type="inferred from homology"/>
<evidence type="ECO:0000256" key="2">
    <source>
        <dbReference type="ARBA" id="ARBA00022723"/>
    </source>
</evidence>
<dbReference type="InterPro" id="IPR001303">
    <property type="entry name" value="Aldolase_II/adducin_N"/>
</dbReference>
<keyword evidence="9" id="KW-1185">Reference proteome</keyword>
<reference evidence="8 9" key="1">
    <citation type="journal article" date="2021" name="Syst. Appl. Microbiol.">
        <title>Persephonella atlantica sp. nov.: How to adapt to physico-chemical gradients in high temperature hydrothermal habitats.</title>
        <authorList>
            <person name="Francois D.X."/>
            <person name="Godfroy A."/>
            <person name="Mathien C."/>
            <person name="Aube J."/>
            <person name="Cathalot C."/>
            <person name="Lesongeur F."/>
            <person name="L'Haridon S."/>
            <person name="Philippon X."/>
            <person name="Roussel E.G."/>
        </authorList>
    </citation>
    <scope>NUCLEOTIDE SEQUENCE [LARGE SCALE GENOMIC DNA]</scope>
    <source>
        <strain evidence="8 9">MO1340</strain>
    </source>
</reference>
<keyword evidence="3 6" id="KW-0862">Zinc</keyword>
<dbReference type="EMBL" id="JAACYA010000002">
    <property type="protein sequence ID" value="MBK3332810.1"/>
    <property type="molecule type" value="Genomic_DNA"/>
</dbReference>
<evidence type="ECO:0000256" key="3">
    <source>
        <dbReference type="ARBA" id="ARBA00022833"/>
    </source>
</evidence>
<name>A0ABS1GIU9_9AQUI</name>
<comment type="cofactor">
    <cofactor evidence="6">
        <name>Zn(2+)</name>
        <dbReference type="ChEBI" id="CHEBI:29105"/>
    </cofactor>
    <text evidence="6">Binds 1 zinc ion per subunit.</text>
</comment>
<comment type="caution">
    <text evidence="8">The sequence shown here is derived from an EMBL/GenBank/DDBJ whole genome shotgun (WGS) entry which is preliminary data.</text>
</comment>
<accession>A0ABS1GIU9</accession>
<evidence type="ECO:0000313" key="8">
    <source>
        <dbReference type="EMBL" id="MBK3332810.1"/>
    </source>
</evidence>
<dbReference type="Proteomes" id="UP000772812">
    <property type="component" value="Unassembled WGS sequence"/>
</dbReference>
<keyword evidence="4 6" id="KW-0486">Methionine biosynthesis</keyword>
<evidence type="ECO:0000259" key="7">
    <source>
        <dbReference type="SMART" id="SM01007"/>
    </source>
</evidence>
<evidence type="ECO:0000256" key="5">
    <source>
        <dbReference type="ARBA" id="ARBA00023239"/>
    </source>
</evidence>
<dbReference type="EC" id="4.2.1.109" evidence="6"/>
<dbReference type="GO" id="GO:0046570">
    <property type="term" value="F:methylthioribulose 1-phosphate dehydratase activity"/>
    <property type="evidence" value="ECO:0007669"/>
    <property type="project" value="UniProtKB-EC"/>
</dbReference>
<evidence type="ECO:0000313" key="9">
    <source>
        <dbReference type="Proteomes" id="UP000772812"/>
    </source>
</evidence>
<comment type="pathway">
    <text evidence="6">Amino-acid biosynthesis; L-methionine biosynthesis via salvage pathway; L-methionine from S-methyl-5-thio-alpha-D-ribose 1-phosphate: step 2/6.</text>
</comment>
<comment type="function">
    <text evidence="6">Catalyzes the dehydration of methylthioribulose-1-phosphate (MTRu-1-P) into 2,3-diketo-5-methylthiopentyl-1-phosphate (DK-MTP-1-P).</text>
</comment>